<sequence length="330" mass="35571">MLQGSKSVKIKDHMEMLAPAPDFRYVGFFPGPRHGLGVLGGVVAAGAGVGAGIWHTFGPRGAIASGLVAIATTAYSMHRLRWGRTPHVAPRSVPMALVPWGLLVDHEEQPRVLRWAGITRVHIETTFGRDQATDSTLWSYVVIETPRERFTGHTPGAVPLERLTVHLDAYANEAAHSIALDLDGSQAGRGPYEPDCEPLVRAARAYVQTSSASARLGLEAAGYRRITSRCPSARTLDTLRNILRDRTDRRVDPRPFAAIVAAELGAKALVTELVALVQSPHPIVAAVAKAACQRLGVSQSRVGTLDEVAPFLMEPDLATLQAWVDPARAR</sequence>
<gene>
    <name evidence="1" type="ORF">LVJ94_42750</name>
</gene>
<keyword evidence="2" id="KW-1185">Reference proteome</keyword>
<name>A0ABZ2L2Y0_9BACT</name>
<evidence type="ECO:0008006" key="3">
    <source>
        <dbReference type="Google" id="ProtNLM"/>
    </source>
</evidence>
<protein>
    <recommendedName>
        <fullName evidence="3">PrgI family protein</fullName>
    </recommendedName>
</protein>
<proteinExistence type="predicted"/>
<dbReference type="Proteomes" id="UP001374803">
    <property type="component" value="Chromosome"/>
</dbReference>
<dbReference type="EMBL" id="CP089983">
    <property type="protein sequence ID" value="WXB03611.1"/>
    <property type="molecule type" value="Genomic_DNA"/>
</dbReference>
<reference evidence="1" key="1">
    <citation type="submission" date="2021-12" db="EMBL/GenBank/DDBJ databases">
        <title>Discovery of the Pendulisporaceae a myxobacterial family with distinct sporulation behavior and unique specialized metabolism.</title>
        <authorList>
            <person name="Garcia R."/>
            <person name="Popoff A."/>
            <person name="Bader C.D."/>
            <person name="Loehr J."/>
            <person name="Walesch S."/>
            <person name="Walt C."/>
            <person name="Boldt J."/>
            <person name="Bunk B."/>
            <person name="Haeckl F.J.F.P.J."/>
            <person name="Gunesch A.P."/>
            <person name="Birkelbach J."/>
            <person name="Nuebel U."/>
            <person name="Pietschmann T."/>
            <person name="Bach T."/>
            <person name="Mueller R."/>
        </authorList>
    </citation>
    <scope>NUCLEOTIDE SEQUENCE</scope>
    <source>
        <strain evidence="1">MSr11367</strain>
    </source>
</reference>
<organism evidence="1 2">
    <name type="scientific">Pendulispora rubella</name>
    <dbReference type="NCBI Taxonomy" id="2741070"/>
    <lineage>
        <taxon>Bacteria</taxon>
        <taxon>Pseudomonadati</taxon>
        <taxon>Myxococcota</taxon>
        <taxon>Myxococcia</taxon>
        <taxon>Myxococcales</taxon>
        <taxon>Sorangiineae</taxon>
        <taxon>Pendulisporaceae</taxon>
        <taxon>Pendulispora</taxon>
    </lineage>
</organism>
<evidence type="ECO:0000313" key="1">
    <source>
        <dbReference type="EMBL" id="WXB03611.1"/>
    </source>
</evidence>
<accession>A0ABZ2L2Y0</accession>
<dbReference type="RefSeq" id="WP_394833244.1">
    <property type="nucleotide sequence ID" value="NZ_CP089929.1"/>
</dbReference>
<evidence type="ECO:0000313" key="2">
    <source>
        <dbReference type="Proteomes" id="UP001374803"/>
    </source>
</evidence>